<evidence type="ECO:0000259" key="5">
    <source>
        <dbReference type="Pfam" id="PF01464"/>
    </source>
</evidence>
<evidence type="ECO:0000256" key="2">
    <source>
        <dbReference type="ARBA" id="ARBA00009387"/>
    </source>
</evidence>
<accession>A0A7Y0HH24</accession>
<dbReference type="InterPro" id="IPR008939">
    <property type="entry name" value="Lytic_TGlycosylase_superhlx_U"/>
</dbReference>
<dbReference type="Pfam" id="PF01464">
    <property type="entry name" value="SLT"/>
    <property type="match status" value="1"/>
</dbReference>
<dbReference type="GO" id="GO:0042597">
    <property type="term" value="C:periplasmic space"/>
    <property type="evidence" value="ECO:0007669"/>
    <property type="project" value="InterPro"/>
</dbReference>
<dbReference type="SUPFAM" id="SSF48435">
    <property type="entry name" value="Bacterial muramidases"/>
    <property type="match status" value="1"/>
</dbReference>
<feature type="compositionally biased region" description="Basic and acidic residues" evidence="4">
    <location>
        <begin position="155"/>
        <end position="169"/>
    </location>
</feature>
<feature type="domain" description="Transglycosylase SLT" evidence="5">
    <location>
        <begin position="428"/>
        <end position="530"/>
    </location>
</feature>
<reference evidence="6 7" key="1">
    <citation type="submission" date="2020-04" db="EMBL/GenBank/DDBJ databases">
        <title>Rhodospirillaceae bacterium KN72 isolated from deep sea.</title>
        <authorList>
            <person name="Zhang D.-C."/>
        </authorList>
    </citation>
    <scope>NUCLEOTIDE SEQUENCE [LARGE SCALE GENOMIC DNA]</scope>
    <source>
        <strain evidence="6 7">KN72</strain>
    </source>
</reference>
<dbReference type="GO" id="GO:0008933">
    <property type="term" value="F:peptidoglycan lytic transglycosylase activity"/>
    <property type="evidence" value="ECO:0007669"/>
    <property type="project" value="InterPro"/>
</dbReference>
<dbReference type="CDD" id="cd13401">
    <property type="entry name" value="Slt70-like"/>
    <property type="match status" value="1"/>
</dbReference>
<dbReference type="GO" id="GO:0016020">
    <property type="term" value="C:membrane"/>
    <property type="evidence" value="ECO:0007669"/>
    <property type="project" value="InterPro"/>
</dbReference>
<keyword evidence="7" id="KW-1185">Reference proteome</keyword>
<gene>
    <name evidence="6" type="ORF">HH303_13565</name>
</gene>
<dbReference type="PANTHER" id="PTHR37423:SF2">
    <property type="entry name" value="MEMBRANE-BOUND LYTIC MUREIN TRANSGLYCOSYLASE C"/>
    <property type="match status" value="1"/>
</dbReference>
<dbReference type="Gene3D" id="1.25.20.10">
    <property type="entry name" value="Bacterial muramidases"/>
    <property type="match status" value="1"/>
</dbReference>
<dbReference type="Proteomes" id="UP000539372">
    <property type="component" value="Unassembled WGS sequence"/>
</dbReference>
<evidence type="ECO:0000313" key="6">
    <source>
        <dbReference type="EMBL" id="NMM45517.1"/>
    </source>
</evidence>
<evidence type="ECO:0000256" key="4">
    <source>
        <dbReference type="SAM" id="MobiDB-lite"/>
    </source>
</evidence>
<dbReference type="InterPro" id="IPR008258">
    <property type="entry name" value="Transglycosylase_SLT_dom_1"/>
</dbReference>
<protein>
    <submittedName>
        <fullName evidence="6">Lytic transglycosylase domain-containing protein</fullName>
    </submittedName>
</protein>
<name>A0A7Y0HH24_9PROT</name>
<keyword evidence="3" id="KW-0732">Signal</keyword>
<evidence type="ECO:0000313" key="7">
    <source>
        <dbReference type="Proteomes" id="UP000539372"/>
    </source>
</evidence>
<dbReference type="InterPro" id="IPR023346">
    <property type="entry name" value="Lysozyme-like_dom_sf"/>
</dbReference>
<comment type="caution">
    <text evidence="6">The sequence shown here is derived from an EMBL/GenBank/DDBJ whole genome shotgun (WGS) entry which is preliminary data.</text>
</comment>
<dbReference type="Gene3D" id="1.10.530.10">
    <property type="match status" value="1"/>
</dbReference>
<comment type="similarity">
    <text evidence="2">Belongs to the virb1 family.</text>
</comment>
<evidence type="ECO:0000256" key="3">
    <source>
        <dbReference type="ARBA" id="ARBA00022729"/>
    </source>
</evidence>
<dbReference type="RefSeq" id="WP_169625908.1">
    <property type="nucleotide sequence ID" value="NZ_JABBNT010000004.1"/>
</dbReference>
<dbReference type="GO" id="GO:0000270">
    <property type="term" value="P:peptidoglycan metabolic process"/>
    <property type="evidence" value="ECO:0007669"/>
    <property type="project" value="InterPro"/>
</dbReference>
<organism evidence="6 7">
    <name type="scientific">Pacificispira spongiicola</name>
    <dbReference type="NCBI Taxonomy" id="2729598"/>
    <lineage>
        <taxon>Bacteria</taxon>
        <taxon>Pseudomonadati</taxon>
        <taxon>Pseudomonadota</taxon>
        <taxon>Alphaproteobacteria</taxon>
        <taxon>Rhodospirillales</taxon>
        <taxon>Rhodospirillaceae</taxon>
        <taxon>Pacificispira</taxon>
    </lineage>
</organism>
<sequence length="605" mass="67140">MAGAALPAYAQQSETAAMAPSGTARPGQATALPAVLSQQDAALYREIFDVQRDGDWKQADRLIAQLHDPILMGHVLFQRYMHPTKYRSAYLELKDWMDAYADHPGAGRIYDLALKRRPANYKHPQRPRAVELPSLDTVEAFEEAVGGTETEADDNVSRKFEGKSRSERSQIRSVQRQIRSLVQRGNVTLALDRLMTKSNKRLFDPVSLAESLGVVARGYYRYHYDDKAMEAAAEAEKIAGDGAARAHWWGGLAAFRSRNWDRAAAHFQALSVSNEADDWLRAAGGFWASRAYLIGQHPEKVSVMLEHAAEMPRTFYGLLAIRALGLTPPLDFGVPTLGETEVELLFRIPAAQRAIALIEAGQTERADGELRQFVDALPPSLSALLLSLADRSGLADVAFRLGRDMERHQGIQLDGALYPVPGWEPMDGFKIDRALVFAIVRQESQFRARATSRAGARGLMQLMPATAGFMAGERFGGAGQAALYEPSLNLSLGQKYIRHVLDLEEINGNLLYTLAAYNAGPGNLQRWRAKIDYANDPLLFIESLPSRETRAYVEHVLSNFWIYRMRLNQSLTSMDQLIGGDWPIYVHQDGNAMLTDQTAVPVSAQ</sequence>
<proteinExistence type="inferred from homology"/>
<dbReference type="PANTHER" id="PTHR37423">
    <property type="entry name" value="SOLUBLE LYTIC MUREIN TRANSGLYCOSYLASE-RELATED"/>
    <property type="match status" value="1"/>
</dbReference>
<dbReference type="SUPFAM" id="SSF53955">
    <property type="entry name" value="Lysozyme-like"/>
    <property type="match status" value="1"/>
</dbReference>
<dbReference type="InterPro" id="IPR000189">
    <property type="entry name" value="Transglyc_AS"/>
</dbReference>
<dbReference type="AlphaFoldDB" id="A0A7Y0HH24"/>
<dbReference type="EMBL" id="JABBNT010000004">
    <property type="protein sequence ID" value="NMM45517.1"/>
    <property type="molecule type" value="Genomic_DNA"/>
</dbReference>
<dbReference type="PROSITE" id="PS00922">
    <property type="entry name" value="TRANSGLYCOSYLASE"/>
    <property type="match status" value="1"/>
</dbReference>
<feature type="region of interest" description="Disordered" evidence="4">
    <location>
        <begin position="146"/>
        <end position="169"/>
    </location>
</feature>
<dbReference type="GO" id="GO:0004553">
    <property type="term" value="F:hydrolase activity, hydrolyzing O-glycosyl compounds"/>
    <property type="evidence" value="ECO:0007669"/>
    <property type="project" value="InterPro"/>
</dbReference>
<evidence type="ECO:0000256" key="1">
    <source>
        <dbReference type="ARBA" id="ARBA00007734"/>
    </source>
</evidence>
<comment type="similarity">
    <text evidence="1">Belongs to the transglycosylase Slt family.</text>
</comment>